<sequence length="176" mass="18959">MGAAFKIMGTTGDVTSCDCCHRRGLRKTVALMPLDADGGTDGEVTYYGTGCAATAMAMSSYRVRRAARNADIQATIERRAALRDRAAWALPRLEDFRANLVRRMEAGEDPATVAEGHANRLGTAVWRYAPESRDAVEAEARAAFTAGGLAAVLALYDQHVTEAGRLARMDPAVFTY</sequence>
<evidence type="ECO:0000313" key="2">
    <source>
        <dbReference type="Proteomes" id="UP000595090"/>
    </source>
</evidence>
<dbReference type="EMBL" id="MW291017">
    <property type="protein sequence ID" value="QPL14133.1"/>
    <property type="molecule type" value="Genomic_DNA"/>
</dbReference>
<protein>
    <submittedName>
        <fullName evidence="1">Uncharacterized protein</fullName>
    </submittedName>
</protein>
<dbReference type="KEGG" id="vg:80020390"/>
<name>A0A7T0M140_9CAUD</name>
<dbReference type="RefSeq" id="YP_010755720.1">
    <property type="nucleotide sequence ID" value="NC_073473.1"/>
</dbReference>
<proteinExistence type="predicted"/>
<gene>
    <name evidence="1" type="primary">104</name>
    <name evidence="1" type="ORF">SEA_TURKISHDELIGHT_104</name>
</gene>
<keyword evidence="2" id="KW-1185">Reference proteome</keyword>
<accession>A0A7T0M140</accession>
<dbReference type="GeneID" id="80020390"/>
<organism evidence="1 2">
    <name type="scientific">Streptomyces phage TurkishDelight</name>
    <dbReference type="NCBI Taxonomy" id="2793708"/>
    <lineage>
        <taxon>Viruses</taxon>
        <taxon>Duplodnaviria</taxon>
        <taxon>Heunggongvirae</taxon>
        <taxon>Uroviricota</taxon>
        <taxon>Caudoviricetes</taxon>
        <taxon>Dolmabahcevirus</taxon>
        <taxon>Dolmabahcevirus turkishdelight</taxon>
    </lineage>
</organism>
<dbReference type="Proteomes" id="UP000595090">
    <property type="component" value="Segment"/>
</dbReference>
<evidence type="ECO:0000313" key="1">
    <source>
        <dbReference type="EMBL" id="QPL14133.1"/>
    </source>
</evidence>
<reference evidence="1 2" key="1">
    <citation type="submission" date="2020-11" db="EMBL/GenBank/DDBJ databases">
        <authorList>
            <person name="Asamoah-Frimpong E.A."/>
            <person name="Attaran A."/>
            <person name="Berhane B."/>
            <person name="Boone B.K."/>
            <person name="Cesta G."/>
            <person name="Chorbajian C."/>
            <person name="Cowan J.T."/>
            <person name="Datu D.V."/>
            <person name="Der L."/>
            <person name="Egbunine A.O."/>
            <person name="Giampietro H."/>
            <person name="Gunnison R.P."/>
            <person name="Joseph M.A."/>
            <person name="Kiewe T."/>
            <person name="Oboh E.C."/>
            <person name="O'Neill K."/>
            <person name="Oxlaj J.A."/>
            <person name="Patel A.K."/>
            <person name="Saqaf K."/>
            <person name="Vuong K."/>
            <person name="Walker C."/>
            <person name="Wikina T."/>
            <person name="Yan T."/>
            <person name="Avazpour P."/>
            <person name="Kim F.M."/>
            <person name="Mason K.J."/>
            <person name="Nguyen D.A."/>
            <person name="Pettit S.M."/>
            <person name="Zhou O.J."/>
            <person name="Brissett D.L."/>
            <person name="Gualtieri C."/>
            <person name="Hufford T.M."/>
            <person name="Ko J.M."/>
            <person name="Novak J.K."/>
            <person name="Smith Z.M."/>
            <person name="Erill I."/>
            <person name="Caruso S.M."/>
            <person name="Garlena R.A."/>
            <person name="Russell D.A."/>
            <person name="Pope W.H."/>
            <person name="Jacobs-Sera D."/>
            <person name="Hatfull G.F."/>
        </authorList>
    </citation>
    <scope>NUCLEOTIDE SEQUENCE [LARGE SCALE GENOMIC DNA]</scope>
</reference>